<dbReference type="PANTHER" id="PTHR42912">
    <property type="entry name" value="METHYLTRANSFERASE"/>
    <property type="match status" value="1"/>
</dbReference>
<comment type="caution">
    <text evidence="2">The sequence shown here is derived from an EMBL/GenBank/DDBJ whole genome shotgun (WGS) entry which is preliminary data.</text>
</comment>
<organism evidence="2 3">
    <name type="scientific">Thalassobaculum fulvum</name>
    <dbReference type="NCBI Taxonomy" id="1633335"/>
    <lineage>
        <taxon>Bacteria</taxon>
        <taxon>Pseudomonadati</taxon>
        <taxon>Pseudomonadota</taxon>
        <taxon>Alphaproteobacteria</taxon>
        <taxon>Rhodospirillales</taxon>
        <taxon>Thalassobaculaceae</taxon>
        <taxon>Thalassobaculum</taxon>
    </lineage>
</organism>
<dbReference type="SUPFAM" id="SSF53335">
    <property type="entry name" value="S-adenosyl-L-methionine-dependent methyltransferases"/>
    <property type="match status" value="1"/>
</dbReference>
<dbReference type="Pfam" id="PF08241">
    <property type="entry name" value="Methyltransf_11"/>
    <property type="match status" value="1"/>
</dbReference>
<dbReference type="GO" id="GO:0032259">
    <property type="term" value="P:methylation"/>
    <property type="evidence" value="ECO:0007669"/>
    <property type="project" value="UniProtKB-KW"/>
</dbReference>
<feature type="domain" description="Methyltransferase type 11" evidence="1">
    <location>
        <begin position="77"/>
        <end position="164"/>
    </location>
</feature>
<accession>A0A918XUV8</accession>
<name>A0A918XUV8_9PROT</name>
<dbReference type="EMBL" id="BMZS01000009">
    <property type="protein sequence ID" value="GHD57398.1"/>
    <property type="molecule type" value="Genomic_DNA"/>
</dbReference>
<keyword evidence="3" id="KW-1185">Reference proteome</keyword>
<dbReference type="RefSeq" id="WP_189992712.1">
    <property type="nucleotide sequence ID" value="NZ_BMZS01000009.1"/>
</dbReference>
<evidence type="ECO:0000313" key="2">
    <source>
        <dbReference type="EMBL" id="GHD57398.1"/>
    </source>
</evidence>
<reference evidence="2" key="2">
    <citation type="submission" date="2020-09" db="EMBL/GenBank/DDBJ databases">
        <authorList>
            <person name="Sun Q."/>
            <person name="Kim S."/>
        </authorList>
    </citation>
    <scope>NUCLEOTIDE SEQUENCE</scope>
    <source>
        <strain evidence="2">KCTC 42651</strain>
    </source>
</reference>
<dbReference type="InterPro" id="IPR029063">
    <property type="entry name" value="SAM-dependent_MTases_sf"/>
</dbReference>
<dbReference type="InterPro" id="IPR050508">
    <property type="entry name" value="Methyltransf_Superfamily"/>
</dbReference>
<evidence type="ECO:0000313" key="3">
    <source>
        <dbReference type="Proteomes" id="UP000630353"/>
    </source>
</evidence>
<sequence length="219" mass="24927">MAEVNLLARLPKSKRNVKAREHAKTDEHIKISRQYGEMYFDGPREYGYGGYRYDGRWVPIAEDMVAHFGLKPGMRVLDVGAAKGFLVKDFMIACPGLEAFGLDVSEYALKHCEPEVVGRLHLGNAVSLPFPDHSFDAVISLNTLHNLKKPELIVALREIMRVTKGSNAFVQVDSYRTEEERAIFLDWVLTAHTHDYPDGWLKLFEEAGYTGDYYWTLIS</sequence>
<keyword evidence="2" id="KW-0808">Transferase</keyword>
<dbReference type="GO" id="GO:0008757">
    <property type="term" value="F:S-adenosylmethionine-dependent methyltransferase activity"/>
    <property type="evidence" value="ECO:0007669"/>
    <property type="project" value="InterPro"/>
</dbReference>
<gene>
    <name evidence="2" type="ORF">GCM10017083_38840</name>
</gene>
<dbReference type="AlphaFoldDB" id="A0A918XUV8"/>
<protein>
    <submittedName>
        <fullName evidence="2">Methyltransferase</fullName>
    </submittedName>
</protein>
<dbReference type="Gene3D" id="3.40.50.150">
    <property type="entry name" value="Vaccinia Virus protein VP39"/>
    <property type="match status" value="1"/>
</dbReference>
<dbReference type="InterPro" id="IPR013216">
    <property type="entry name" value="Methyltransf_11"/>
</dbReference>
<evidence type="ECO:0000259" key="1">
    <source>
        <dbReference type="Pfam" id="PF08241"/>
    </source>
</evidence>
<reference evidence="2" key="1">
    <citation type="journal article" date="2014" name="Int. J. Syst. Evol. Microbiol.">
        <title>Complete genome sequence of Corynebacterium casei LMG S-19264T (=DSM 44701T), isolated from a smear-ripened cheese.</title>
        <authorList>
            <consortium name="US DOE Joint Genome Institute (JGI-PGF)"/>
            <person name="Walter F."/>
            <person name="Albersmeier A."/>
            <person name="Kalinowski J."/>
            <person name="Ruckert C."/>
        </authorList>
    </citation>
    <scope>NUCLEOTIDE SEQUENCE</scope>
    <source>
        <strain evidence="2">KCTC 42651</strain>
    </source>
</reference>
<proteinExistence type="predicted"/>
<dbReference type="Proteomes" id="UP000630353">
    <property type="component" value="Unassembled WGS sequence"/>
</dbReference>
<keyword evidence="2" id="KW-0489">Methyltransferase</keyword>
<dbReference type="CDD" id="cd02440">
    <property type="entry name" value="AdoMet_MTases"/>
    <property type="match status" value="1"/>
</dbReference>